<proteinExistence type="predicted"/>
<feature type="region of interest" description="Disordered" evidence="1">
    <location>
        <begin position="308"/>
        <end position="343"/>
    </location>
</feature>
<feature type="region of interest" description="Disordered" evidence="1">
    <location>
        <begin position="434"/>
        <end position="477"/>
    </location>
</feature>
<dbReference type="Proteomes" id="UP000076420">
    <property type="component" value="Unassembled WGS sequence"/>
</dbReference>
<gene>
    <name evidence="2" type="primary">106062044</name>
</gene>
<feature type="region of interest" description="Disordered" evidence="1">
    <location>
        <begin position="1"/>
        <end position="223"/>
    </location>
</feature>
<protein>
    <submittedName>
        <fullName evidence="2">Uncharacterized protein</fullName>
    </submittedName>
</protein>
<organism evidence="2 3">
    <name type="scientific">Biomphalaria glabrata</name>
    <name type="common">Bloodfluke planorb</name>
    <name type="synonym">Freshwater snail</name>
    <dbReference type="NCBI Taxonomy" id="6526"/>
    <lineage>
        <taxon>Eukaryota</taxon>
        <taxon>Metazoa</taxon>
        <taxon>Spiralia</taxon>
        <taxon>Lophotrochozoa</taxon>
        <taxon>Mollusca</taxon>
        <taxon>Gastropoda</taxon>
        <taxon>Heterobranchia</taxon>
        <taxon>Euthyneura</taxon>
        <taxon>Panpulmonata</taxon>
        <taxon>Hygrophila</taxon>
        <taxon>Lymnaeoidea</taxon>
        <taxon>Planorbidae</taxon>
        <taxon>Biomphalaria</taxon>
    </lineage>
</organism>
<dbReference type="AlphaFoldDB" id="A0A2C9KJG1"/>
<feature type="compositionally biased region" description="Basic and acidic residues" evidence="1">
    <location>
        <begin position="39"/>
        <end position="138"/>
    </location>
</feature>
<evidence type="ECO:0000313" key="3">
    <source>
        <dbReference type="Proteomes" id="UP000076420"/>
    </source>
</evidence>
<feature type="compositionally biased region" description="Basic and acidic residues" evidence="1">
    <location>
        <begin position="173"/>
        <end position="205"/>
    </location>
</feature>
<dbReference type="EnsemblMetazoa" id="BGLB020383-RA">
    <property type="protein sequence ID" value="BGLB020383-PA"/>
    <property type="gene ID" value="BGLB020383"/>
</dbReference>
<dbReference type="VEuPathDB" id="VectorBase:BGLB020383"/>
<feature type="compositionally biased region" description="Basic and acidic residues" evidence="1">
    <location>
        <begin position="10"/>
        <end position="32"/>
    </location>
</feature>
<feature type="region of interest" description="Disordered" evidence="1">
    <location>
        <begin position="407"/>
        <end position="426"/>
    </location>
</feature>
<sequence length="674" mass="74965">MENGAVVKVKNAEGKHRSEESRARYIDIKVDDMSSPVDGKLEAIRLADGKHRSGEERHGKSKSSEGKHRTGSEGRRKHEEARNRHEDKRHKSDKGRRERSADGRSKAAETKQKNEVLRDNKKDKVFTIPEGHYKDSKGNLKACSIHSPPANEKKQSGHPHSRKNVPQTNTMNKEPKDERNITDLDPRVGQRTHHDKEELQQKDLRSTLQHPEAGVLQQKENEKAVPHEWRIPLTKHNVNRKSESFFEQVTIPKPIGDSRAASKILIRRLLQGSRVDAIESEASETDSLEYDSNFNRVLCDTCESKAKRQNKSLGKGGNTWQTFEEDFDPTRATEGQGYESLETDSVSSLESNLWWKPSKEPNTNNGNVYDFGSDVDVPKAASSDQEVKQSGSTAVSQEDGIVLLSTSLVDDPGTADGESEGLTRDSTLKYAGAEVTPQGAEPSGNEVTESAGDPNKSALEDPPQQQKSIKQDDTNNEGLSSATLEIAEDRFNTTDATTVPTPAQFNSHDVVTEDGLITLTLDDRKLSTIVSDNGQLHAEGTNETIRQGDTKEKSMLDSYYLNDISMEGTQENIVTKALGNQVEDHHQNLIVLRSQAQESQPVRYKGSQERQSSPGKAVVDFADQYKLKTKNEARLSKDRGQQMCDQKLCSRLVEISKGPALLDTWLRKSKSASV</sequence>
<name>A0A2C9KJG1_BIOGL</name>
<evidence type="ECO:0000256" key="1">
    <source>
        <dbReference type="SAM" id="MobiDB-lite"/>
    </source>
</evidence>
<dbReference type="KEGG" id="bgt:106062044"/>
<dbReference type="VEuPathDB" id="VectorBase:BGLAX_034891"/>
<reference evidence="2" key="1">
    <citation type="submission" date="2020-05" db="UniProtKB">
        <authorList>
            <consortium name="EnsemblMetazoa"/>
        </authorList>
    </citation>
    <scope>IDENTIFICATION</scope>
    <source>
        <strain evidence="2">BB02</strain>
    </source>
</reference>
<accession>A0A2C9KJG1</accession>
<evidence type="ECO:0000313" key="2">
    <source>
        <dbReference type="EnsemblMetazoa" id="BGLB020383-PA"/>
    </source>
</evidence>
<feature type="region of interest" description="Disordered" evidence="1">
    <location>
        <begin position="355"/>
        <end position="398"/>
    </location>
</feature>
<feature type="compositionally biased region" description="Polar residues" evidence="1">
    <location>
        <begin position="382"/>
        <end position="396"/>
    </location>
</feature>